<evidence type="ECO:0000256" key="3">
    <source>
        <dbReference type="PIRSR" id="PIRSR000239-1"/>
    </source>
</evidence>
<sequence>MIKTGDKAPDFTLVTLGSEGPELFTLSEQLGSANIVLLFVPMAFTSVCTDEFCDITQGLSAYEDLDAKVIGVSGDSPFAQQAWAEKEGIKLPLLSDYEHKVAADYGIAYEQFLPEANLIMGGVAKRSAFVIDKAGVVRYAEVQDHPKDLPNFDAIKETLKSL</sequence>
<feature type="domain" description="Thioredoxin" evidence="4">
    <location>
        <begin position="2"/>
        <end position="162"/>
    </location>
</feature>
<dbReference type="GO" id="GO:0016209">
    <property type="term" value="F:antioxidant activity"/>
    <property type="evidence" value="ECO:0007669"/>
    <property type="project" value="InterPro"/>
</dbReference>
<dbReference type="AlphaFoldDB" id="A0A8J7MGW8"/>
<evidence type="ECO:0000313" key="6">
    <source>
        <dbReference type="Proteomes" id="UP000624703"/>
    </source>
</evidence>
<dbReference type="GO" id="GO:0016491">
    <property type="term" value="F:oxidoreductase activity"/>
    <property type="evidence" value="ECO:0007669"/>
    <property type="project" value="UniProtKB-KW"/>
</dbReference>
<dbReference type="PROSITE" id="PS51352">
    <property type="entry name" value="THIOREDOXIN_2"/>
    <property type="match status" value="1"/>
</dbReference>
<accession>A0A8J7MGW8</accession>
<feature type="active site" description="Cysteine sulfenic acid (-SOH) intermediate; for peroxidase activity" evidence="3">
    <location>
        <position position="48"/>
    </location>
</feature>
<dbReference type="PANTHER" id="PTHR43110:SF1">
    <property type="entry name" value="THIOL PEROXIDASE"/>
    <property type="match status" value="1"/>
</dbReference>
<keyword evidence="1" id="KW-0560">Oxidoreductase</keyword>
<dbReference type="InterPro" id="IPR036249">
    <property type="entry name" value="Thioredoxin-like_sf"/>
</dbReference>
<keyword evidence="6" id="KW-1185">Reference proteome</keyword>
<protein>
    <submittedName>
        <fullName evidence="5">Redoxin domain-containing protein</fullName>
    </submittedName>
</protein>
<dbReference type="InterPro" id="IPR024706">
    <property type="entry name" value="Peroxiredoxin_AhpC-typ"/>
</dbReference>
<gene>
    <name evidence="5" type="ORF">JIN82_15620</name>
</gene>
<dbReference type="Proteomes" id="UP000624703">
    <property type="component" value="Unassembled WGS sequence"/>
</dbReference>
<evidence type="ECO:0000313" key="5">
    <source>
        <dbReference type="EMBL" id="MBK1792593.1"/>
    </source>
</evidence>
<dbReference type="SUPFAM" id="SSF52833">
    <property type="entry name" value="Thioredoxin-like"/>
    <property type="match status" value="1"/>
</dbReference>
<dbReference type="PANTHER" id="PTHR43110">
    <property type="entry name" value="THIOL PEROXIDASE"/>
    <property type="match status" value="1"/>
</dbReference>
<dbReference type="RefSeq" id="WP_200312605.1">
    <property type="nucleotide sequence ID" value="NZ_JAENIM010000046.1"/>
</dbReference>
<name>A0A8J7MGW8_9BACT</name>
<evidence type="ECO:0000256" key="1">
    <source>
        <dbReference type="ARBA" id="ARBA00023002"/>
    </source>
</evidence>
<dbReference type="InterPro" id="IPR050455">
    <property type="entry name" value="Tpx_Peroxidase_subfamily"/>
</dbReference>
<dbReference type="InterPro" id="IPR013766">
    <property type="entry name" value="Thioredoxin_domain"/>
</dbReference>
<comment type="caution">
    <text evidence="5">The sequence shown here is derived from an EMBL/GenBank/DDBJ whole genome shotgun (WGS) entry which is preliminary data.</text>
</comment>
<organism evidence="5 6">
    <name type="scientific">Persicirhabdus sediminis</name>
    <dbReference type="NCBI Taxonomy" id="454144"/>
    <lineage>
        <taxon>Bacteria</taxon>
        <taxon>Pseudomonadati</taxon>
        <taxon>Verrucomicrobiota</taxon>
        <taxon>Verrucomicrobiia</taxon>
        <taxon>Verrucomicrobiales</taxon>
        <taxon>Verrucomicrobiaceae</taxon>
        <taxon>Persicirhabdus</taxon>
    </lineage>
</organism>
<dbReference type="EMBL" id="JAENIM010000046">
    <property type="protein sequence ID" value="MBK1792593.1"/>
    <property type="molecule type" value="Genomic_DNA"/>
</dbReference>
<reference evidence="5" key="1">
    <citation type="submission" date="2021-01" db="EMBL/GenBank/DDBJ databases">
        <title>Modified the classification status of verrucomicrobia.</title>
        <authorList>
            <person name="Feng X."/>
        </authorList>
    </citation>
    <scope>NUCLEOTIDE SEQUENCE</scope>
    <source>
        <strain evidence="5">_KCTC 22039</strain>
    </source>
</reference>
<dbReference type="InterPro" id="IPR000866">
    <property type="entry name" value="AhpC/TSA"/>
</dbReference>
<proteinExistence type="predicted"/>
<dbReference type="PIRSF" id="PIRSF000239">
    <property type="entry name" value="AHPC"/>
    <property type="match status" value="1"/>
</dbReference>
<keyword evidence="2" id="KW-0676">Redox-active center</keyword>
<evidence type="ECO:0000259" key="4">
    <source>
        <dbReference type="PROSITE" id="PS51352"/>
    </source>
</evidence>
<dbReference type="Pfam" id="PF00578">
    <property type="entry name" value="AhpC-TSA"/>
    <property type="match status" value="1"/>
</dbReference>
<dbReference type="Gene3D" id="3.40.30.10">
    <property type="entry name" value="Glutaredoxin"/>
    <property type="match status" value="1"/>
</dbReference>
<evidence type="ECO:0000256" key="2">
    <source>
        <dbReference type="ARBA" id="ARBA00023284"/>
    </source>
</evidence>